<dbReference type="eggNOG" id="ENOG502Z8BZ">
    <property type="taxonomic scope" value="Bacteria"/>
</dbReference>
<dbReference type="OrthoDB" id="9803733at2"/>
<dbReference type="InterPro" id="IPR046059">
    <property type="entry name" value="DUF6017"/>
</dbReference>
<evidence type="ECO:0000259" key="1">
    <source>
        <dbReference type="Pfam" id="PF06970"/>
    </source>
</evidence>
<sequence length="319" mass="37224">MRSLNLDYYYGNESEQFSFFRIPKVLFTDERFKELSAEAKVLYGMLLDRMGLSRVNGWLDQENRVYIIFTIEEIQESLGCSKQKAVNMMAELDDQKGIGLIEKKRQGLGKPNIIYVKNFILEKAETVENTEDFQKSKNHTSGSMKNRIQEVHKIEFKESKNHTSRSMKTELQEVPKLDCNNTNLNHTDFSDTDLNHIQSNHIFETDGKDMIQNRKHYERAIKDNIEYERTYQQNRMSKQDVANIIDIMVDVCILPDDATIKVNGISLPIGIVRERFLEIDAMHIDYIVDSLRENPSDIRNIRSYLITTIFNAPTTLSQY</sequence>
<evidence type="ECO:0000313" key="3">
    <source>
        <dbReference type="EMBL" id="ABR50074.1"/>
    </source>
</evidence>
<evidence type="ECO:0000313" key="4">
    <source>
        <dbReference type="Proteomes" id="UP000001572"/>
    </source>
</evidence>
<reference evidence="4" key="1">
    <citation type="journal article" date="2016" name="Genome Announc.">
        <title>Complete genome sequence of Alkaliphilus metalliredigens strain QYMF, an alkaliphilic and metal-reducing bacterium isolated from borax-contaminated leachate ponds.</title>
        <authorList>
            <person name="Hwang C."/>
            <person name="Copeland A."/>
            <person name="Lucas S."/>
            <person name="Lapidus A."/>
            <person name="Barry K."/>
            <person name="Detter J.C."/>
            <person name="Glavina Del Rio T."/>
            <person name="Hammon N."/>
            <person name="Israni S."/>
            <person name="Dalin E."/>
            <person name="Tice H."/>
            <person name="Pitluck S."/>
            <person name="Chertkov O."/>
            <person name="Brettin T."/>
            <person name="Bruce D."/>
            <person name="Han C."/>
            <person name="Schmutz J."/>
            <person name="Larimer F."/>
            <person name="Land M.L."/>
            <person name="Hauser L."/>
            <person name="Kyrpides N."/>
            <person name="Mikhailova N."/>
            <person name="Ye Q."/>
            <person name="Zhou J."/>
            <person name="Richardson P."/>
            <person name="Fields M.W."/>
        </authorList>
    </citation>
    <scope>NUCLEOTIDE SEQUENCE [LARGE SCALE GENOMIC DNA]</scope>
    <source>
        <strain evidence="4">QYMF</strain>
    </source>
</reference>
<dbReference type="AlphaFoldDB" id="A6TV56"/>
<dbReference type="RefSeq" id="WP_012065025.1">
    <property type="nucleotide sequence ID" value="NC_009633.1"/>
</dbReference>
<feature type="domain" description="Replication initiator A N-terminal" evidence="1">
    <location>
        <begin position="18"/>
        <end position="92"/>
    </location>
</feature>
<dbReference type="HOGENOM" id="CLU_051810_1_0_9"/>
<feature type="domain" description="DUF6017" evidence="2">
    <location>
        <begin position="215"/>
        <end position="319"/>
    </location>
</feature>
<dbReference type="STRING" id="293826.Amet_3992"/>
<name>A6TV56_ALKMQ</name>
<dbReference type="Pfam" id="PF19481">
    <property type="entry name" value="DUF6017"/>
    <property type="match status" value="1"/>
</dbReference>
<accession>A6TV56</accession>
<dbReference type="Proteomes" id="UP000001572">
    <property type="component" value="Chromosome"/>
</dbReference>
<organism evidence="3 4">
    <name type="scientific">Alkaliphilus metalliredigens (strain QYMF)</name>
    <dbReference type="NCBI Taxonomy" id="293826"/>
    <lineage>
        <taxon>Bacteria</taxon>
        <taxon>Bacillati</taxon>
        <taxon>Bacillota</taxon>
        <taxon>Clostridia</taxon>
        <taxon>Peptostreptococcales</taxon>
        <taxon>Natronincolaceae</taxon>
        <taxon>Alkaliphilus</taxon>
    </lineage>
</organism>
<gene>
    <name evidence="3" type="ordered locus">Amet_3992</name>
</gene>
<dbReference type="InterPro" id="IPR010724">
    <property type="entry name" value="RepA_N"/>
</dbReference>
<protein>
    <submittedName>
        <fullName evidence="3">Replication initiator A domain protein</fullName>
    </submittedName>
</protein>
<proteinExistence type="predicted"/>
<evidence type="ECO:0000259" key="2">
    <source>
        <dbReference type="Pfam" id="PF19481"/>
    </source>
</evidence>
<dbReference type="Pfam" id="PF06970">
    <property type="entry name" value="RepA_N"/>
    <property type="match status" value="1"/>
</dbReference>
<keyword evidence="4" id="KW-1185">Reference proteome</keyword>
<dbReference type="EMBL" id="CP000724">
    <property type="protein sequence ID" value="ABR50074.1"/>
    <property type="molecule type" value="Genomic_DNA"/>
</dbReference>
<dbReference type="KEGG" id="amt:Amet_3992"/>